<dbReference type="KEGG" id="dfa:DFA_10841"/>
<protein>
    <submittedName>
        <fullName evidence="5">Pyridoxal phosphate-dependent decarboxylase family protein</fullName>
    </submittedName>
</protein>
<comment type="cofactor">
    <cofactor evidence="1 4">
        <name>pyridoxal 5'-phosphate</name>
        <dbReference type="ChEBI" id="CHEBI:597326"/>
    </cofactor>
</comment>
<dbReference type="PANTHER" id="PTHR42735">
    <property type="match status" value="1"/>
</dbReference>
<dbReference type="Gene3D" id="3.40.640.10">
    <property type="entry name" value="Type I PLP-dependent aspartate aminotransferase-like (Major domain)"/>
    <property type="match status" value="1"/>
</dbReference>
<evidence type="ECO:0000256" key="3">
    <source>
        <dbReference type="ARBA" id="ARBA00023239"/>
    </source>
</evidence>
<dbReference type="InterPro" id="IPR015421">
    <property type="entry name" value="PyrdxlP-dep_Trfase_major"/>
</dbReference>
<evidence type="ECO:0000256" key="4">
    <source>
        <dbReference type="PIRSR" id="PIRSR602129-50"/>
    </source>
</evidence>
<dbReference type="Pfam" id="PF00282">
    <property type="entry name" value="Pyridoxal_deC"/>
    <property type="match status" value="1"/>
</dbReference>
<dbReference type="InterPro" id="IPR002129">
    <property type="entry name" value="PyrdxlP-dep_de-COase"/>
</dbReference>
<evidence type="ECO:0000313" key="5">
    <source>
        <dbReference type="EMBL" id="EGG14967.1"/>
    </source>
</evidence>
<proteinExistence type="predicted"/>
<dbReference type="SUPFAM" id="SSF53383">
    <property type="entry name" value="PLP-dependent transferases"/>
    <property type="match status" value="1"/>
</dbReference>
<keyword evidence="3" id="KW-0456">Lyase</keyword>
<dbReference type="EMBL" id="GL883027">
    <property type="protein sequence ID" value="EGG14967.1"/>
    <property type="molecule type" value="Genomic_DNA"/>
</dbReference>
<evidence type="ECO:0000256" key="1">
    <source>
        <dbReference type="ARBA" id="ARBA00001933"/>
    </source>
</evidence>
<dbReference type="STRING" id="1054147.F4QBJ5"/>
<keyword evidence="6" id="KW-1185">Reference proteome</keyword>
<dbReference type="GeneID" id="14866923"/>
<evidence type="ECO:0000313" key="6">
    <source>
        <dbReference type="Proteomes" id="UP000007797"/>
    </source>
</evidence>
<feature type="modified residue" description="N6-(pyridoxal phosphate)lysine" evidence="4">
    <location>
        <position position="476"/>
    </location>
</feature>
<dbReference type="PANTHER" id="PTHR42735:SF14">
    <property type="entry name" value="PYRIDOXAL PHOSPHATE-DEPENDENT DECARBOXYLASE FAMILY PROTEIN"/>
    <property type="match status" value="1"/>
</dbReference>
<dbReference type="AlphaFoldDB" id="F4QBJ5"/>
<gene>
    <name evidence="5" type="ORF">DFA_10841</name>
</gene>
<dbReference type="Proteomes" id="UP000007797">
    <property type="component" value="Unassembled WGS sequence"/>
</dbReference>
<keyword evidence="2 4" id="KW-0663">Pyridoxal phosphate</keyword>
<dbReference type="InterPro" id="IPR050477">
    <property type="entry name" value="GrpII_AminoAcid_Decarb"/>
</dbReference>
<dbReference type="OMA" id="LSWGHIT"/>
<dbReference type="RefSeq" id="XP_004351483.1">
    <property type="nucleotide sequence ID" value="XM_004351431.1"/>
</dbReference>
<organism evidence="5 6">
    <name type="scientific">Cavenderia fasciculata</name>
    <name type="common">Slime mold</name>
    <name type="synonym">Dictyostelium fasciculatum</name>
    <dbReference type="NCBI Taxonomy" id="261658"/>
    <lineage>
        <taxon>Eukaryota</taxon>
        <taxon>Amoebozoa</taxon>
        <taxon>Evosea</taxon>
        <taxon>Eumycetozoa</taxon>
        <taxon>Dictyostelia</taxon>
        <taxon>Acytosteliales</taxon>
        <taxon>Cavenderiaceae</taxon>
        <taxon>Cavenderia</taxon>
    </lineage>
</organism>
<dbReference type="GO" id="GO:0019752">
    <property type="term" value="P:carboxylic acid metabolic process"/>
    <property type="evidence" value="ECO:0007669"/>
    <property type="project" value="InterPro"/>
</dbReference>
<accession>F4QBJ5</accession>
<dbReference type="OrthoDB" id="2161780at2759"/>
<dbReference type="GO" id="GO:0030170">
    <property type="term" value="F:pyridoxal phosphate binding"/>
    <property type="evidence" value="ECO:0007669"/>
    <property type="project" value="InterPro"/>
</dbReference>
<dbReference type="InterPro" id="IPR015424">
    <property type="entry name" value="PyrdxlP-dep_Trfase"/>
</dbReference>
<name>F4QBJ5_CACFS</name>
<evidence type="ECO:0000256" key="2">
    <source>
        <dbReference type="ARBA" id="ARBA00022898"/>
    </source>
</evidence>
<sequence length="748" mass="83284">MSNPYNIPKEFLEEFIQFGKELPGLSGSSVKYCPQSQFLGPKAENQALFSELINSAFKAHIDSRKNFRKEDSPIFNPDFQLTPDYQNAAKDMKEKSERLFKFLTKSLPYSSFRYIGHMTSDVTIASVVGYISTILYNPNNVTIQASPVTTYIELAVGIDLCRMVGFPFPKPLDPVLTETEKARLSIDQITPRGHLTSGGTVANDEAMWSVYWAKFLPLALNEAIKYQPKLAKAVDLTVKLANGTIKKLSQCSTWEALNLSVDDCAGLPYRVGIICNIEPSEITYLLKQYHPSNLGILTFFTQHNIREPCFLTPATGHYSIPKAGALLGLGSDAVKILPVDKHGRMEMTVLRAHLEACLLHKIPVIGAVGVLGTTEESGVDHIDEIISIRDEFRKKGLNFAVHVDAAWGGYFLSMIRPDYLLEDPIADVFHPTTTKTPPSPFNNMDESDPALYCSDYFKKQLHACSRADTITIDPHKSGYIPYPAGAICYRNSRLRDSLVYTGVYIGGTGVTSVGIYGVEGSKPGAAACAVYLSHSVIRTSKSGYGTLLKRCMLNTRLFYLRLIWMCSPTDNFVVHGVPVPPSALQLEYFKKNLILPNGQFKSSEEISKNKELIKQLAEIGPDQNIICYAFNPKIKGVVNTDYKVFCDFNDKIYKRFDYIPEPDLKEYDLVISNTEFGPSYGNTFINSFAKRIGLKNLPYEGSIPVLRSTIMDVMANESVTGSAFDELIKILKTEVTKFSAELQPRESA</sequence>
<dbReference type="GO" id="GO:0016830">
    <property type="term" value="F:carbon-carbon lyase activity"/>
    <property type="evidence" value="ECO:0007669"/>
    <property type="project" value="InterPro"/>
</dbReference>
<reference evidence="6" key="1">
    <citation type="journal article" date="2011" name="Genome Res.">
        <title>Phylogeny-wide analysis of social amoeba genomes highlights ancient origins for complex intercellular communication.</title>
        <authorList>
            <person name="Heidel A.J."/>
            <person name="Lawal H.M."/>
            <person name="Felder M."/>
            <person name="Schilde C."/>
            <person name="Helps N.R."/>
            <person name="Tunggal B."/>
            <person name="Rivero F."/>
            <person name="John U."/>
            <person name="Schleicher M."/>
            <person name="Eichinger L."/>
            <person name="Platzer M."/>
            <person name="Noegel A.A."/>
            <person name="Schaap P."/>
            <person name="Gloeckner G."/>
        </authorList>
    </citation>
    <scope>NUCLEOTIDE SEQUENCE [LARGE SCALE GENOMIC DNA]</scope>
    <source>
        <strain evidence="6">SH3</strain>
    </source>
</reference>